<evidence type="ECO:0000256" key="1">
    <source>
        <dbReference type="SAM" id="MobiDB-lite"/>
    </source>
</evidence>
<feature type="compositionally biased region" description="Low complexity" evidence="1">
    <location>
        <begin position="157"/>
        <end position="182"/>
    </location>
</feature>
<keyword evidence="2" id="KW-0812">Transmembrane</keyword>
<evidence type="ECO:0000256" key="2">
    <source>
        <dbReference type="SAM" id="Phobius"/>
    </source>
</evidence>
<reference evidence="4 5" key="1">
    <citation type="submission" date="2018-06" db="EMBL/GenBank/DDBJ databases">
        <title>Complete Genomes of Monosporascus.</title>
        <authorList>
            <person name="Robinson A.J."/>
            <person name="Natvig D.O."/>
        </authorList>
    </citation>
    <scope>NUCLEOTIDE SEQUENCE [LARGE SCALE GENOMIC DNA]</scope>
    <source>
        <strain evidence="4 5">CBS 110550</strain>
    </source>
</reference>
<feature type="compositionally biased region" description="Polar residues" evidence="1">
    <location>
        <begin position="292"/>
        <end position="301"/>
    </location>
</feature>
<feature type="chain" id="PRO_5020336506" description="Mid2 domain-containing protein" evidence="3">
    <location>
        <begin position="24"/>
        <end position="657"/>
    </location>
</feature>
<accession>A0A4V1XBY8</accession>
<dbReference type="AlphaFoldDB" id="A0A4V1XBY8"/>
<keyword evidence="2" id="KW-0472">Membrane</keyword>
<dbReference type="EMBL" id="QJNU01000079">
    <property type="protein sequence ID" value="RYP07899.1"/>
    <property type="molecule type" value="Genomic_DNA"/>
</dbReference>
<gene>
    <name evidence="4" type="ORF">DL764_002265</name>
</gene>
<feature type="compositionally biased region" description="Low complexity" evidence="1">
    <location>
        <begin position="405"/>
        <end position="414"/>
    </location>
</feature>
<feature type="compositionally biased region" description="Polar residues" evidence="1">
    <location>
        <begin position="138"/>
        <end position="153"/>
    </location>
</feature>
<evidence type="ECO:0008006" key="6">
    <source>
        <dbReference type="Google" id="ProtNLM"/>
    </source>
</evidence>
<evidence type="ECO:0000313" key="4">
    <source>
        <dbReference type="EMBL" id="RYP07899.1"/>
    </source>
</evidence>
<sequence>MMLKSRLFRFCLLIALVTIQVWANDNGAGTLKGEVAVRQRVGNTALDRELEEELLRSKKSLGSHYDTRNRAAPAIGIPEPTAAPQKRQEADDDNDEEVRALSSQLQAVSQSATQAISSVSSSASSAISLMSQASQSIRQSADQAVRSANQNADEANRQMSQTQSSAASAVTSMSSRMSFERSSMQSSASSMVSAIQLQASASVAEARDAARRQIESVRASVRPTWAPAEDEASSAGQSIAGSISGTTVAIIVVATIIGSAIISALATYFFMRHRRNRQAPLQESNPKDVDQRPSTSRSTPGTPRFTPWGGGTYPMDRMKLPDISSLMEAKRTSEGSTNNIGFAANSNDSGSQGGNNGDVYGVSPASFRLQKPNNIERATSVRLIRVGSGKAKNNKGKDGGKPLAEEPIPAIPASASPPSPAKSPPETSQRRPSLPLAPFAKTSRRFSSRGNSPDAHPEFATPLSVPGQQSMVADEEFSPTTTTDRSSMSTSSSPGPPPRNPLRLANDAVGADDNNNGNNDSGGRRGKGGTTAPRRQRYKGGNGGSGAGTTIAVFPKVHHAQHGAPGSRSLGIGSATETFLIPAPPKSASTTTTMDPTSPGYGGGRGDMAARIRDKAERRGREMVELTRRKSDRRTAAVSPPAFRTPNWPLDARRDTG</sequence>
<proteinExistence type="predicted"/>
<feature type="region of interest" description="Disordered" evidence="1">
    <location>
        <begin position="279"/>
        <end position="314"/>
    </location>
</feature>
<organism evidence="4 5">
    <name type="scientific">Monosporascus ibericus</name>
    <dbReference type="NCBI Taxonomy" id="155417"/>
    <lineage>
        <taxon>Eukaryota</taxon>
        <taxon>Fungi</taxon>
        <taxon>Dikarya</taxon>
        <taxon>Ascomycota</taxon>
        <taxon>Pezizomycotina</taxon>
        <taxon>Sordariomycetes</taxon>
        <taxon>Xylariomycetidae</taxon>
        <taxon>Xylariales</taxon>
        <taxon>Xylariales incertae sedis</taxon>
        <taxon>Monosporascus</taxon>
    </lineage>
</organism>
<keyword evidence="3" id="KW-0732">Signal</keyword>
<feature type="region of interest" description="Disordered" evidence="1">
    <location>
        <begin position="61"/>
        <end position="104"/>
    </location>
</feature>
<dbReference type="OrthoDB" id="4772682at2759"/>
<feature type="transmembrane region" description="Helical" evidence="2">
    <location>
        <begin position="248"/>
        <end position="271"/>
    </location>
</feature>
<feature type="region of interest" description="Disordered" evidence="1">
    <location>
        <begin position="386"/>
        <end position="657"/>
    </location>
</feature>
<feature type="compositionally biased region" description="Basic and acidic residues" evidence="1">
    <location>
        <begin position="608"/>
        <end position="635"/>
    </location>
</feature>
<dbReference type="Proteomes" id="UP000293360">
    <property type="component" value="Unassembled WGS sequence"/>
</dbReference>
<feature type="compositionally biased region" description="Basic and acidic residues" evidence="1">
    <location>
        <begin position="395"/>
        <end position="404"/>
    </location>
</feature>
<keyword evidence="2" id="KW-1133">Transmembrane helix</keyword>
<evidence type="ECO:0000313" key="5">
    <source>
        <dbReference type="Proteomes" id="UP000293360"/>
    </source>
</evidence>
<name>A0A4V1XBY8_9PEZI</name>
<feature type="region of interest" description="Disordered" evidence="1">
    <location>
        <begin position="329"/>
        <end position="365"/>
    </location>
</feature>
<comment type="caution">
    <text evidence="4">The sequence shown here is derived from an EMBL/GenBank/DDBJ whole genome shotgun (WGS) entry which is preliminary data.</text>
</comment>
<evidence type="ECO:0000256" key="3">
    <source>
        <dbReference type="SAM" id="SignalP"/>
    </source>
</evidence>
<protein>
    <recommendedName>
        <fullName evidence="6">Mid2 domain-containing protein</fullName>
    </recommendedName>
</protein>
<feature type="region of interest" description="Disordered" evidence="1">
    <location>
        <begin position="138"/>
        <end position="182"/>
    </location>
</feature>
<keyword evidence="5" id="KW-1185">Reference proteome</keyword>
<feature type="compositionally biased region" description="Low complexity" evidence="1">
    <location>
        <begin position="478"/>
        <end position="493"/>
    </location>
</feature>
<feature type="compositionally biased region" description="Low complexity" evidence="1">
    <location>
        <begin position="505"/>
        <end position="521"/>
    </location>
</feature>
<feature type="signal peptide" evidence="3">
    <location>
        <begin position="1"/>
        <end position="23"/>
    </location>
</feature>